<comment type="function">
    <text evidence="7">SbcCD cleaves DNA hairpin structures. These structures can inhibit DNA replication and are intermediates in certain DNA recombination reactions. The complex acts as a 3'-&gt;5' double strand exonuclease that can open hairpins. It also has a 5' single-strand endonuclease activity.</text>
</comment>
<dbReference type="PANTHER" id="PTHR30337:SF0">
    <property type="entry name" value="NUCLEASE SBCCD SUBUNIT D"/>
    <property type="match status" value="1"/>
</dbReference>
<dbReference type="GO" id="GO:0008408">
    <property type="term" value="F:3'-5' exonuclease activity"/>
    <property type="evidence" value="ECO:0007669"/>
    <property type="project" value="InterPro"/>
</dbReference>
<dbReference type="RefSeq" id="WP_013169576.1">
    <property type="nucleotide sequence ID" value="NC_014218.1"/>
</dbReference>
<keyword evidence="5 7" id="KW-0378">Hydrolase</keyword>
<dbReference type="SUPFAM" id="SSF56300">
    <property type="entry name" value="Metallo-dependent phosphatases"/>
    <property type="match status" value="1"/>
</dbReference>
<dbReference type="GO" id="GO:0006260">
    <property type="term" value="P:DNA replication"/>
    <property type="evidence" value="ECO:0007669"/>
    <property type="project" value="UniProtKB-KW"/>
</dbReference>
<dbReference type="Gene3D" id="3.60.21.10">
    <property type="match status" value="1"/>
</dbReference>
<dbReference type="Proteomes" id="UP000000376">
    <property type="component" value="Chromosome"/>
</dbReference>
<evidence type="ECO:0000256" key="3">
    <source>
        <dbReference type="ARBA" id="ARBA00013365"/>
    </source>
</evidence>
<dbReference type="STRING" id="644284.Arch_0320"/>
<dbReference type="HOGENOM" id="CLU_038045_0_1_11"/>
<evidence type="ECO:0000256" key="2">
    <source>
        <dbReference type="ARBA" id="ARBA00011322"/>
    </source>
</evidence>
<proteinExistence type="inferred from homology"/>
<evidence type="ECO:0000256" key="5">
    <source>
        <dbReference type="ARBA" id="ARBA00022801"/>
    </source>
</evidence>
<dbReference type="Pfam" id="PF00149">
    <property type="entry name" value="Metallophos"/>
    <property type="match status" value="1"/>
</dbReference>
<dbReference type="InterPro" id="IPR041796">
    <property type="entry name" value="Mre11_N"/>
</dbReference>
<sequence>MKFLHTSDWHFGRTLHGSDLTAAFEMWADHVVDLAVSHDLDAVLVSGDVFDRGIPPVAMVKLLSTTLERLAGHTAVVLISGNHDAPTRLGFTSGLLRSGISIVSDPRECGMPIEIMRDGELVGRVYALPYLDPDVDRVRLAEDPDKPLERSHEAVVGAALDLVRRDITDRGTRVPHVIMAHEFVVGGEPSDSERDIHVGGVDSVPSGLFDLQGDSGSLIDYVALGHLHRPQKVCDRPLMRYAGSPIAFSFSEEHHHKSSVLVTIDEPGAIPAVEIIPAPVFRPLVTLEGTMDELLSSTYAAYHNHFVRIIVTDVDRPERMLARLRVQFPHTLEARHNAPFTQVEAHETSISKVNPVDILAEFFASSGGRELTPEEHDLITKEWDSFMMERKEDAL</sequence>
<keyword evidence="11" id="KW-1185">Reference proteome</keyword>
<evidence type="ECO:0000256" key="1">
    <source>
        <dbReference type="ARBA" id="ARBA00010555"/>
    </source>
</evidence>
<feature type="domain" description="Nuclease SbcCD subunit D C-terminal" evidence="9">
    <location>
        <begin position="280"/>
        <end position="365"/>
    </location>
</feature>
<dbReference type="NCBIfam" id="TIGR00619">
    <property type="entry name" value="sbcd"/>
    <property type="match status" value="1"/>
</dbReference>
<dbReference type="CDD" id="cd00840">
    <property type="entry name" value="MPP_Mre11_N"/>
    <property type="match status" value="1"/>
</dbReference>
<evidence type="ECO:0000256" key="6">
    <source>
        <dbReference type="ARBA" id="ARBA00022839"/>
    </source>
</evidence>
<evidence type="ECO:0000256" key="7">
    <source>
        <dbReference type="RuleBase" id="RU363069"/>
    </source>
</evidence>
<dbReference type="PANTHER" id="PTHR30337">
    <property type="entry name" value="COMPONENT OF ATP-DEPENDENT DSDNA EXONUCLEASE"/>
    <property type="match status" value="1"/>
</dbReference>
<dbReference type="InterPro" id="IPR029052">
    <property type="entry name" value="Metallo-depent_PP-like"/>
</dbReference>
<keyword evidence="7" id="KW-0235">DNA replication</keyword>
<keyword evidence="6 7" id="KW-0269">Exonuclease</keyword>
<dbReference type="InterPro" id="IPR004843">
    <property type="entry name" value="Calcineurin-like_PHP"/>
</dbReference>
<dbReference type="InterPro" id="IPR050535">
    <property type="entry name" value="DNA_Repair-Maintenance_Comp"/>
</dbReference>
<dbReference type="AlphaFoldDB" id="D7BMC9"/>
<feature type="domain" description="Calcineurin-like phosphoesterase" evidence="8">
    <location>
        <begin position="1"/>
        <end position="230"/>
    </location>
</feature>
<name>D7BMC9_ARCHD</name>
<comment type="similarity">
    <text evidence="1 7">Belongs to the SbcD family.</text>
</comment>
<evidence type="ECO:0000256" key="4">
    <source>
        <dbReference type="ARBA" id="ARBA00022722"/>
    </source>
</evidence>
<accession>D7BMC9</accession>
<dbReference type="OrthoDB" id="9773856at2"/>
<evidence type="ECO:0000259" key="9">
    <source>
        <dbReference type="Pfam" id="PF12320"/>
    </source>
</evidence>
<evidence type="ECO:0000313" key="10">
    <source>
        <dbReference type="EMBL" id="ADH92078.1"/>
    </source>
</evidence>
<gene>
    <name evidence="7" type="primary">sbcD</name>
    <name evidence="10" type="ordered locus">Arch_0320</name>
</gene>
<protein>
    <recommendedName>
        <fullName evidence="3 7">Nuclease SbcCD subunit D</fullName>
    </recommendedName>
</protein>
<keyword evidence="7" id="KW-0255">Endonuclease</keyword>
<dbReference type="InterPro" id="IPR026843">
    <property type="entry name" value="SbcD_C"/>
</dbReference>
<keyword evidence="7" id="KW-0233">DNA recombination</keyword>
<dbReference type="EMBL" id="CP002045">
    <property type="protein sequence ID" value="ADH92078.1"/>
    <property type="molecule type" value="Genomic_DNA"/>
</dbReference>
<comment type="subunit">
    <text evidence="2 7">Heterodimer of SbcC and SbcD.</text>
</comment>
<organism evidence="10 11">
    <name type="scientific">Arcanobacterium haemolyticum (strain ATCC 9345 / DSM 20595 / CCM 5947 / CCUG 17215 / LMG 16163 / NBRC 15585 / NCTC 8452 / 11018)</name>
    <dbReference type="NCBI Taxonomy" id="644284"/>
    <lineage>
        <taxon>Bacteria</taxon>
        <taxon>Bacillati</taxon>
        <taxon>Actinomycetota</taxon>
        <taxon>Actinomycetes</taxon>
        <taxon>Actinomycetales</taxon>
        <taxon>Actinomycetaceae</taxon>
        <taxon>Arcanobacterium</taxon>
    </lineage>
</organism>
<reference evidence="10 11" key="1">
    <citation type="journal article" date="2010" name="Stand. Genomic Sci.">
        <title>Complete genome sequence of Arcanobacterium haemolyticum type strain (11018).</title>
        <authorList>
            <person name="Yasawong M."/>
            <person name="Teshima H."/>
            <person name="Lapidus A."/>
            <person name="Nolan M."/>
            <person name="Lucas S."/>
            <person name="Glavina Del Rio T."/>
            <person name="Tice H."/>
            <person name="Cheng J."/>
            <person name="Bruce D."/>
            <person name="Detter C."/>
            <person name="Tapia R."/>
            <person name="Han C."/>
            <person name="Goodwin L."/>
            <person name="Pitluck S."/>
            <person name="Liolios K."/>
            <person name="Ivanova N."/>
            <person name="Mavromatis K."/>
            <person name="Mikhailova N."/>
            <person name="Pati A."/>
            <person name="Chen A."/>
            <person name="Palaniappan K."/>
            <person name="Land M."/>
            <person name="Hauser L."/>
            <person name="Chang Y."/>
            <person name="Jeffries C."/>
            <person name="Rohde M."/>
            <person name="Sikorski J."/>
            <person name="Pukall R."/>
            <person name="Goker M."/>
            <person name="Woyke T."/>
            <person name="Bristow J."/>
            <person name="Eisen J."/>
            <person name="Markowitz V."/>
            <person name="Hugenholtz P."/>
            <person name="Kyrpides N."/>
            <person name="Klenk H."/>
        </authorList>
    </citation>
    <scope>NUCLEOTIDE SEQUENCE [LARGE SCALE GENOMIC DNA]</scope>
    <source>
        <strain evidence="11">ATCC 9345 / DSM 20595 / CCUG 17215 / LMG 16163 / NBRC 15585 / NCTC 8452 / 11018</strain>
    </source>
</reference>
<evidence type="ECO:0000313" key="11">
    <source>
        <dbReference type="Proteomes" id="UP000000376"/>
    </source>
</evidence>
<dbReference type="eggNOG" id="COG0420">
    <property type="taxonomic scope" value="Bacteria"/>
</dbReference>
<keyword evidence="4 7" id="KW-0540">Nuclease</keyword>
<dbReference type="GO" id="GO:0006310">
    <property type="term" value="P:DNA recombination"/>
    <property type="evidence" value="ECO:0007669"/>
    <property type="project" value="UniProtKB-KW"/>
</dbReference>
<dbReference type="Pfam" id="PF12320">
    <property type="entry name" value="SbcD_C"/>
    <property type="match status" value="1"/>
</dbReference>
<dbReference type="KEGG" id="ahe:Arch_0320"/>
<evidence type="ECO:0000259" key="8">
    <source>
        <dbReference type="Pfam" id="PF00149"/>
    </source>
</evidence>
<dbReference type="GO" id="GO:0004519">
    <property type="term" value="F:endonuclease activity"/>
    <property type="evidence" value="ECO:0007669"/>
    <property type="project" value="UniProtKB-KW"/>
</dbReference>
<dbReference type="InterPro" id="IPR004593">
    <property type="entry name" value="SbcD"/>
</dbReference>